<dbReference type="GO" id="GO:0005615">
    <property type="term" value="C:extracellular space"/>
    <property type="evidence" value="ECO:0007669"/>
    <property type="project" value="TreeGrafter"/>
</dbReference>
<evidence type="ECO:0000313" key="7">
    <source>
        <dbReference type="EMBL" id="CAF3879218.1"/>
    </source>
</evidence>
<dbReference type="SUPFAM" id="SSF47862">
    <property type="entry name" value="Saposin"/>
    <property type="match status" value="1"/>
</dbReference>
<dbReference type="EMBL" id="CAJNOQ010005888">
    <property type="protein sequence ID" value="CAF1115248.1"/>
    <property type="molecule type" value="Genomic_DNA"/>
</dbReference>
<dbReference type="SMART" id="SM00741">
    <property type="entry name" value="SapB"/>
    <property type="match status" value="1"/>
</dbReference>
<dbReference type="Proteomes" id="UP000663829">
    <property type="component" value="Unassembled WGS sequence"/>
</dbReference>
<keyword evidence="2" id="KW-1015">Disulfide bond</keyword>
<dbReference type="InterPro" id="IPR008139">
    <property type="entry name" value="SaposinB_dom"/>
</dbReference>
<dbReference type="PANTHER" id="PTHR10340">
    <property type="entry name" value="SPHINGOMYELIN PHOSPHODIESTERASE"/>
    <property type="match status" value="1"/>
</dbReference>
<dbReference type="Gene3D" id="1.10.225.10">
    <property type="entry name" value="Saposin-like"/>
    <property type="match status" value="1"/>
</dbReference>
<evidence type="ECO:0000313" key="8">
    <source>
        <dbReference type="Proteomes" id="UP000663829"/>
    </source>
</evidence>
<name>A0A814Q7Y8_9BILA</name>
<dbReference type="PANTHER" id="PTHR10340:SF34">
    <property type="entry name" value="SPHINGOMYELIN PHOSPHODIESTERASE"/>
    <property type="match status" value="1"/>
</dbReference>
<protein>
    <recommendedName>
        <fullName evidence="5">Saposin B-type domain-containing protein</fullName>
    </recommendedName>
</protein>
<feature type="domain" description="Saposin B-type" evidence="5">
    <location>
        <begin position="80"/>
        <end position="161"/>
    </location>
</feature>
<dbReference type="PROSITE" id="PS50015">
    <property type="entry name" value="SAP_B"/>
    <property type="match status" value="1"/>
</dbReference>
<reference evidence="6" key="1">
    <citation type="submission" date="2021-02" db="EMBL/GenBank/DDBJ databases">
        <authorList>
            <person name="Nowell W R."/>
        </authorList>
    </citation>
    <scope>NUCLEOTIDE SEQUENCE</scope>
</reference>
<evidence type="ECO:0000256" key="4">
    <source>
        <dbReference type="SAM" id="SignalP"/>
    </source>
</evidence>
<organism evidence="6 8">
    <name type="scientific">Didymodactylos carnosus</name>
    <dbReference type="NCBI Taxonomy" id="1234261"/>
    <lineage>
        <taxon>Eukaryota</taxon>
        <taxon>Metazoa</taxon>
        <taxon>Spiralia</taxon>
        <taxon>Gnathifera</taxon>
        <taxon>Rotifera</taxon>
        <taxon>Eurotatoria</taxon>
        <taxon>Bdelloidea</taxon>
        <taxon>Philodinida</taxon>
        <taxon>Philodinidae</taxon>
        <taxon>Didymodactylos</taxon>
    </lineage>
</organism>
<keyword evidence="8" id="KW-1185">Reference proteome</keyword>
<feature type="chain" id="PRO_5035685000" description="Saposin B-type domain-containing protein" evidence="4">
    <location>
        <begin position="23"/>
        <end position="327"/>
    </location>
</feature>
<proteinExistence type="predicted"/>
<evidence type="ECO:0000256" key="2">
    <source>
        <dbReference type="ARBA" id="ARBA00023157"/>
    </source>
</evidence>
<dbReference type="GO" id="GO:0008081">
    <property type="term" value="F:phosphoric diester hydrolase activity"/>
    <property type="evidence" value="ECO:0007669"/>
    <property type="project" value="TreeGrafter"/>
</dbReference>
<dbReference type="SUPFAM" id="SSF56300">
    <property type="entry name" value="Metallo-dependent phosphatases"/>
    <property type="match status" value="1"/>
</dbReference>
<sequence>MFINIQIYILTFILLLLIPIESRSVFNVGNNNDNNEIFISNELREDDKKAILTLTGYRHRFDHSHNLKLLKLSSVNYRDTKALCEFCDLVVPIARILIEYNETAHIENVVIGICKDFKLFDPDVCVGAVHEYKDAVIEVIATSKLNNKQLCGIAFDCEKQTDIPVLNWNVTFPNVPKPPIKPPQPPSASRINKSLIFNRVQASGSPKLNILHLSDIHIDFKYTPGSLADCPQPLCCRSGTPAPCNLFPTPIIKSDNISWLYTSLADSWIKLGLPEETRSSIVNGAFYTTIVRPGLRLISMNMNYCTSDNYWLFINSTDPLSQLQWVG</sequence>
<keyword evidence="3" id="KW-0325">Glycoprotein</keyword>
<dbReference type="AlphaFoldDB" id="A0A814Q7Y8"/>
<evidence type="ECO:0000256" key="3">
    <source>
        <dbReference type="ARBA" id="ARBA00023180"/>
    </source>
</evidence>
<evidence type="ECO:0000256" key="1">
    <source>
        <dbReference type="ARBA" id="ARBA00022801"/>
    </source>
</evidence>
<dbReference type="EMBL" id="CAJOBC010005889">
    <property type="protein sequence ID" value="CAF3879218.1"/>
    <property type="molecule type" value="Genomic_DNA"/>
</dbReference>
<dbReference type="InterPro" id="IPR029052">
    <property type="entry name" value="Metallo-depent_PP-like"/>
</dbReference>
<keyword evidence="4" id="KW-0732">Signal</keyword>
<evidence type="ECO:0000313" key="6">
    <source>
        <dbReference type="EMBL" id="CAF1115248.1"/>
    </source>
</evidence>
<dbReference type="InterPro" id="IPR011001">
    <property type="entry name" value="Saposin-like"/>
</dbReference>
<accession>A0A814Q7Y8</accession>
<feature type="signal peptide" evidence="4">
    <location>
        <begin position="1"/>
        <end position="22"/>
    </location>
</feature>
<dbReference type="Proteomes" id="UP000681722">
    <property type="component" value="Unassembled WGS sequence"/>
</dbReference>
<evidence type="ECO:0000259" key="5">
    <source>
        <dbReference type="PROSITE" id="PS50015"/>
    </source>
</evidence>
<comment type="caution">
    <text evidence="6">The sequence shown here is derived from an EMBL/GenBank/DDBJ whole genome shotgun (WGS) entry which is preliminary data.</text>
</comment>
<dbReference type="OrthoDB" id="10011625at2759"/>
<keyword evidence="1" id="KW-0378">Hydrolase</keyword>
<gene>
    <name evidence="6" type="ORF">GPM918_LOCUS19423</name>
    <name evidence="7" type="ORF">SRO942_LOCUS19421</name>
</gene>